<dbReference type="InterPro" id="IPR050700">
    <property type="entry name" value="YIM1/Zinc_Alcohol_DH_Fams"/>
</dbReference>
<dbReference type="Pfam" id="PF08240">
    <property type="entry name" value="ADH_N"/>
    <property type="match status" value="1"/>
</dbReference>
<dbReference type="SUPFAM" id="SSF50129">
    <property type="entry name" value="GroES-like"/>
    <property type="match status" value="1"/>
</dbReference>
<proteinExistence type="predicted"/>
<dbReference type="InterPro" id="IPR002364">
    <property type="entry name" value="Quin_OxRdtase/zeta-crystal_CS"/>
</dbReference>
<accession>A0ABP9BQW7</accession>
<dbReference type="InterPro" id="IPR020843">
    <property type="entry name" value="ER"/>
</dbReference>
<protein>
    <submittedName>
        <fullName evidence="2">NAD(P)-dependent alcohol dehydrogenase</fullName>
    </submittedName>
</protein>
<gene>
    <name evidence="2" type="ORF">GCM10023307_24910</name>
</gene>
<dbReference type="InterPro" id="IPR011032">
    <property type="entry name" value="GroES-like_sf"/>
</dbReference>
<feature type="domain" description="Enoyl reductase (ER)" evidence="1">
    <location>
        <begin position="1"/>
        <end position="314"/>
    </location>
</feature>
<dbReference type="PANTHER" id="PTHR11695:SF648">
    <property type="entry name" value="ZINC-BINDING OXIDOREDUCTASE"/>
    <property type="match status" value="1"/>
</dbReference>
<comment type="caution">
    <text evidence="2">The sequence shown here is derived from an EMBL/GenBank/DDBJ whole genome shotgun (WGS) entry which is preliminary data.</text>
</comment>
<evidence type="ECO:0000313" key="3">
    <source>
        <dbReference type="Proteomes" id="UP001499959"/>
    </source>
</evidence>
<dbReference type="PROSITE" id="PS01162">
    <property type="entry name" value="QOR_ZETA_CRYSTAL"/>
    <property type="match status" value="1"/>
</dbReference>
<dbReference type="Pfam" id="PF13602">
    <property type="entry name" value="ADH_zinc_N_2"/>
    <property type="match status" value="1"/>
</dbReference>
<dbReference type="SUPFAM" id="SSF51735">
    <property type="entry name" value="NAD(P)-binding Rossmann-fold domains"/>
    <property type="match status" value="1"/>
</dbReference>
<evidence type="ECO:0000313" key="2">
    <source>
        <dbReference type="EMBL" id="GAA4797949.1"/>
    </source>
</evidence>
<reference evidence="3" key="1">
    <citation type="journal article" date="2019" name="Int. J. Syst. Evol. Microbiol.">
        <title>The Global Catalogue of Microorganisms (GCM) 10K type strain sequencing project: providing services to taxonomists for standard genome sequencing and annotation.</title>
        <authorList>
            <consortium name="The Broad Institute Genomics Platform"/>
            <consortium name="The Broad Institute Genome Sequencing Center for Infectious Disease"/>
            <person name="Wu L."/>
            <person name="Ma J."/>
        </authorList>
    </citation>
    <scope>NUCLEOTIDE SEQUENCE [LARGE SCALE GENOMIC DNA]</scope>
    <source>
        <strain evidence="3">JCM 18204</strain>
    </source>
</reference>
<dbReference type="CDD" id="cd08267">
    <property type="entry name" value="MDR1"/>
    <property type="match status" value="1"/>
</dbReference>
<dbReference type="Gene3D" id="3.90.180.10">
    <property type="entry name" value="Medium-chain alcohol dehydrogenases, catalytic domain"/>
    <property type="match status" value="1"/>
</dbReference>
<dbReference type="InterPro" id="IPR013154">
    <property type="entry name" value="ADH-like_N"/>
</dbReference>
<organism evidence="2 3">
    <name type="scientific">Lysobacter hankyongensis</name>
    <dbReference type="NCBI Taxonomy" id="1176535"/>
    <lineage>
        <taxon>Bacteria</taxon>
        <taxon>Pseudomonadati</taxon>
        <taxon>Pseudomonadota</taxon>
        <taxon>Gammaproteobacteria</taxon>
        <taxon>Lysobacterales</taxon>
        <taxon>Lysobacteraceae</taxon>
        <taxon>Lysobacter</taxon>
    </lineage>
</organism>
<sequence>MRIEDVPTPEPGPGEIRIRMRAASVNPADAYMLRGWPYVLRLQTGLRRPKNIGLGLDFAGVIDRVGETATDLRPGDAVFGEMSTPFTGLTRSFAEYLCVPAEQAGKIPPGLSFEEAASLPLTGSTALYAVRDFGELRPGQQVLINGAGGGIGVHAVQLAKHFGAIVTAVCSEEKASMVRELGADRVIDYRKIDFTAEDIRYDVIIDLVSSHSAKRCGRVLAPEGRFVWVGAVDSVPVFGPLRPALAVMRMSLSARGQRWSCLSRKTTTADLATLAGLFAEGALRPVIGRRYPLEEVADAIRYLEKGHASGKVVITI</sequence>
<dbReference type="PANTHER" id="PTHR11695">
    <property type="entry name" value="ALCOHOL DEHYDROGENASE RELATED"/>
    <property type="match status" value="1"/>
</dbReference>
<keyword evidence="3" id="KW-1185">Reference proteome</keyword>
<dbReference type="Gene3D" id="3.40.50.720">
    <property type="entry name" value="NAD(P)-binding Rossmann-like Domain"/>
    <property type="match status" value="1"/>
</dbReference>
<dbReference type="SMART" id="SM00829">
    <property type="entry name" value="PKS_ER"/>
    <property type="match status" value="1"/>
</dbReference>
<dbReference type="InterPro" id="IPR036291">
    <property type="entry name" value="NAD(P)-bd_dom_sf"/>
</dbReference>
<dbReference type="EMBL" id="BAABJE010000014">
    <property type="protein sequence ID" value="GAA4797949.1"/>
    <property type="molecule type" value="Genomic_DNA"/>
</dbReference>
<name>A0ABP9BQW7_9GAMM</name>
<dbReference type="Proteomes" id="UP001499959">
    <property type="component" value="Unassembled WGS sequence"/>
</dbReference>
<evidence type="ECO:0000259" key="1">
    <source>
        <dbReference type="SMART" id="SM00829"/>
    </source>
</evidence>